<dbReference type="Proteomes" id="UP001338125">
    <property type="component" value="Unassembled WGS sequence"/>
</dbReference>
<comment type="caution">
    <text evidence="2">The sequence shown here is derived from an EMBL/GenBank/DDBJ whole genome shotgun (WGS) entry which is preliminary data.</text>
</comment>
<keyword evidence="1" id="KW-1133">Transmembrane helix</keyword>
<name>A0ABR0S6J8_9HYPO</name>
<keyword evidence="3" id="KW-1185">Reference proteome</keyword>
<proteinExistence type="predicted"/>
<sequence length="64" mass="6887">MAAVNYLAIRDVAMHALVKREKSWPAKNPGVMVVFCVVFVVAVGLLGVFISKKLSARKAAKSTV</sequence>
<keyword evidence="1" id="KW-0472">Membrane</keyword>
<evidence type="ECO:0000313" key="2">
    <source>
        <dbReference type="EMBL" id="KAK5987420.1"/>
    </source>
</evidence>
<keyword evidence="1" id="KW-0812">Transmembrane</keyword>
<feature type="transmembrane region" description="Helical" evidence="1">
    <location>
        <begin position="30"/>
        <end position="51"/>
    </location>
</feature>
<evidence type="ECO:0000256" key="1">
    <source>
        <dbReference type="SAM" id="Phobius"/>
    </source>
</evidence>
<accession>A0ABR0S6J8</accession>
<dbReference type="EMBL" id="JAVFKD010000016">
    <property type="protein sequence ID" value="KAK5987420.1"/>
    <property type="molecule type" value="Genomic_DNA"/>
</dbReference>
<reference evidence="2 3" key="1">
    <citation type="submission" date="2024-01" db="EMBL/GenBank/DDBJ databases">
        <title>Complete genome of Cladobotryum mycophilum ATHUM6906.</title>
        <authorList>
            <person name="Christinaki A.C."/>
            <person name="Myridakis A.I."/>
            <person name="Kouvelis V.N."/>
        </authorList>
    </citation>
    <scope>NUCLEOTIDE SEQUENCE [LARGE SCALE GENOMIC DNA]</scope>
    <source>
        <strain evidence="2 3">ATHUM6906</strain>
    </source>
</reference>
<evidence type="ECO:0000313" key="3">
    <source>
        <dbReference type="Proteomes" id="UP001338125"/>
    </source>
</evidence>
<gene>
    <name evidence="2" type="ORF">PT974_11547</name>
</gene>
<protein>
    <submittedName>
        <fullName evidence="2">Uncharacterized protein</fullName>
    </submittedName>
</protein>
<organism evidence="2 3">
    <name type="scientific">Cladobotryum mycophilum</name>
    <dbReference type="NCBI Taxonomy" id="491253"/>
    <lineage>
        <taxon>Eukaryota</taxon>
        <taxon>Fungi</taxon>
        <taxon>Dikarya</taxon>
        <taxon>Ascomycota</taxon>
        <taxon>Pezizomycotina</taxon>
        <taxon>Sordariomycetes</taxon>
        <taxon>Hypocreomycetidae</taxon>
        <taxon>Hypocreales</taxon>
        <taxon>Hypocreaceae</taxon>
        <taxon>Cladobotryum</taxon>
    </lineage>
</organism>